<evidence type="ECO:0000256" key="7">
    <source>
        <dbReference type="ARBA" id="ARBA00022679"/>
    </source>
</evidence>
<accession>A0A2G2WXJ3</accession>
<feature type="transmembrane region" description="Helical" evidence="12">
    <location>
        <begin position="100"/>
        <end position="118"/>
    </location>
</feature>
<reference evidence="15 16" key="1">
    <citation type="journal article" date="2017" name="Genome Biol.">
        <title>New reference genome sequences of hot pepper reveal the massive evolution of plant disease-resistance genes by retroduplication.</title>
        <authorList>
            <person name="Kim S."/>
            <person name="Park J."/>
            <person name="Yeom S.I."/>
            <person name="Kim Y.M."/>
            <person name="Seo E."/>
            <person name="Kim K.T."/>
            <person name="Kim M.S."/>
            <person name="Lee J.M."/>
            <person name="Cheong K."/>
            <person name="Shin H.S."/>
            <person name="Kim S.B."/>
            <person name="Han K."/>
            <person name="Lee J."/>
            <person name="Park M."/>
            <person name="Lee H.A."/>
            <person name="Lee H.Y."/>
            <person name="Lee Y."/>
            <person name="Oh S."/>
            <person name="Lee J.H."/>
            <person name="Choi E."/>
            <person name="Choi E."/>
            <person name="Lee S.E."/>
            <person name="Jeon J."/>
            <person name="Kim H."/>
            <person name="Choi G."/>
            <person name="Song H."/>
            <person name="Lee J."/>
            <person name="Lee S.C."/>
            <person name="Kwon J.K."/>
            <person name="Lee H.Y."/>
            <person name="Koo N."/>
            <person name="Hong Y."/>
            <person name="Kim R.W."/>
            <person name="Kang W.H."/>
            <person name="Huh J.H."/>
            <person name="Kang B.C."/>
            <person name="Yang T.J."/>
            <person name="Lee Y.H."/>
            <person name="Bennetzen J.L."/>
            <person name="Choi D."/>
        </authorList>
    </citation>
    <scope>NUCLEOTIDE SEQUENCE [LARGE SCALE GENOMIC DNA]</scope>
    <source>
        <strain evidence="16">cv. PBC81</strain>
    </source>
</reference>
<dbReference type="GO" id="GO:0046983">
    <property type="term" value="F:protein dimerization activity"/>
    <property type="evidence" value="ECO:0007669"/>
    <property type="project" value="InterPro"/>
</dbReference>
<evidence type="ECO:0000259" key="14">
    <source>
        <dbReference type="PROSITE" id="PS50929"/>
    </source>
</evidence>
<dbReference type="InterPro" id="IPR025800">
    <property type="entry name" value="CaM-Lys-N-MeTrfase"/>
</dbReference>
<evidence type="ECO:0000256" key="12">
    <source>
        <dbReference type="SAM" id="Phobius"/>
    </source>
</evidence>
<evidence type="ECO:0000256" key="5">
    <source>
        <dbReference type="ARBA" id="ARBA00022490"/>
    </source>
</evidence>
<keyword evidence="16" id="KW-1185">Reference proteome</keyword>
<comment type="caution">
    <text evidence="15">The sequence shown here is derived from an EMBL/GenBank/DDBJ whole genome shotgun (WGS) entry which is preliminary data.</text>
</comment>
<dbReference type="GO" id="GO:0005737">
    <property type="term" value="C:cytoplasm"/>
    <property type="evidence" value="ECO:0007669"/>
    <property type="project" value="UniProtKB-SubCell"/>
</dbReference>
<dbReference type="EMBL" id="MLFT02000004">
    <property type="protein sequence ID" value="PHT49942.1"/>
    <property type="molecule type" value="Genomic_DNA"/>
</dbReference>
<proteinExistence type="predicted"/>
<dbReference type="OrthoDB" id="413520at2759"/>
<keyword evidence="6" id="KW-0489">Methyltransferase</keyword>
<dbReference type="EC" id="2.1.1.60" evidence="3"/>
<dbReference type="InterPro" id="IPR011527">
    <property type="entry name" value="ABC1_TM_dom"/>
</dbReference>
<name>A0A2G2WXJ3_CAPBA</name>
<dbReference type="Pfam" id="PF10294">
    <property type="entry name" value="Methyltransf_16"/>
    <property type="match status" value="1"/>
</dbReference>
<evidence type="ECO:0000256" key="1">
    <source>
        <dbReference type="ARBA" id="ARBA00004123"/>
    </source>
</evidence>
<keyword evidence="10 12" id="KW-0472">Membrane</keyword>
<dbReference type="PROSITE" id="PS50235">
    <property type="entry name" value="USP_3"/>
    <property type="match status" value="1"/>
</dbReference>
<dbReference type="InterPro" id="IPR008906">
    <property type="entry name" value="HATC_C_dom"/>
</dbReference>
<evidence type="ECO:0000313" key="16">
    <source>
        <dbReference type="Proteomes" id="UP000224567"/>
    </source>
</evidence>
<evidence type="ECO:0000256" key="8">
    <source>
        <dbReference type="ARBA" id="ARBA00022692"/>
    </source>
</evidence>
<keyword evidence="7" id="KW-0808">Transferase</keyword>
<feature type="domain" description="USP" evidence="13">
    <location>
        <begin position="1"/>
        <end position="316"/>
    </location>
</feature>
<dbReference type="GO" id="GO:0004843">
    <property type="term" value="F:cysteine-type deubiquitinase activity"/>
    <property type="evidence" value="ECO:0007669"/>
    <property type="project" value="InterPro"/>
</dbReference>
<dbReference type="SUPFAM" id="SSF90123">
    <property type="entry name" value="ABC transporter transmembrane region"/>
    <property type="match status" value="1"/>
</dbReference>
<dbReference type="GO" id="GO:0005524">
    <property type="term" value="F:ATP binding"/>
    <property type="evidence" value="ECO:0007669"/>
    <property type="project" value="InterPro"/>
</dbReference>
<dbReference type="InterPro" id="IPR028889">
    <property type="entry name" value="USP"/>
</dbReference>
<protein>
    <recommendedName>
        <fullName evidence="4">Calmodulin-lysine N-methyltransferase</fullName>
        <ecNumber evidence="3">2.1.1.60</ecNumber>
    </recommendedName>
</protein>
<dbReference type="InterPro" id="IPR019410">
    <property type="entry name" value="Methyltransf_16"/>
</dbReference>
<dbReference type="SUPFAM" id="SSF54001">
    <property type="entry name" value="Cysteine proteinases"/>
    <property type="match status" value="1"/>
</dbReference>
<dbReference type="InterPro" id="IPR038765">
    <property type="entry name" value="Papain-like_cys_pep_sf"/>
</dbReference>
<evidence type="ECO:0000313" key="15">
    <source>
        <dbReference type="EMBL" id="PHT49942.1"/>
    </source>
</evidence>
<dbReference type="InterPro" id="IPR036640">
    <property type="entry name" value="ABC1_TM_sf"/>
</dbReference>
<evidence type="ECO:0000256" key="2">
    <source>
        <dbReference type="ARBA" id="ARBA00004496"/>
    </source>
</evidence>
<keyword evidence="5" id="KW-0963">Cytoplasm</keyword>
<dbReference type="Pfam" id="PF05699">
    <property type="entry name" value="Dimer_Tnp_hAT"/>
    <property type="match status" value="1"/>
</dbReference>
<sequence length="480" mass="54330">MRMAELYPYDFVESNMGTLENQLACYIVDVRDVDERFSDLNGICDLSKRLAQTKKHSNYPLIFRLVKLALLLLVATASVERAFPAIKFIKNDLQSRMSDDFLSVLTLVVVPIICIGVRKFGCYLRELSHETQAASYELRIDISLEIKDTDSLYSTLNSFIRVEKLDDPEIRFTCEQCNSQVSIEKQLMLDIAPTIVVFHLKRFQNDGSVIQKGDKHVSFSLEFDLLPYTENIQTNNEVVGLFSGGLSATSTLSIIVVVIYGAYLAIRGSMNARSLTSFILYSSTGQWPSEDVLSHYCLSRASIFREKRIIELGSGYGLAGLIVAMTTEAREVFISDGNPQVVDYIQRNVNANSGSFGGTEVKPLMLHWGQEKDTDISNTFDVIIASDCTFFKEFHEALVQTIKSLLKEEGPSEAILLSPRRGDSLDKFLAEVKDSGLHFSTDEIYDAEVWRRHQRFIEGDDSWPNYEMDHCYPLLVRITR</sequence>
<dbReference type="Proteomes" id="UP000224567">
    <property type="component" value="Unassembled WGS sequence"/>
</dbReference>
<dbReference type="GO" id="GO:0140359">
    <property type="term" value="F:ABC-type transporter activity"/>
    <property type="evidence" value="ECO:0007669"/>
    <property type="project" value="InterPro"/>
</dbReference>
<dbReference type="GO" id="GO:0016579">
    <property type="term" value="P:protein deubiquitination"/>
    <property type="evidence" value="ECO:0007669"/>
    <property type="project" value="InterPro"/>
</dbReference>
<dbReference type="Gene3D" id="3.40.50.150">
    <property type="entry name" value="Vaccinia Virus protein VP39"/>
    <property type="match status" value="1"/>
</dbReference>
<keyword evidence="8 12" id="KW-0812">Transmembrane</keyword>
<dbReference type="AlphaFoldDB" id="A0A2G2WXJ3"/>
<keyword evidence="11" id="KW-0539">Nucleus</keyword>
<dbReference type="InterPro" id="IPR029063">
    <property type="entry name" value="SAM-dependent_MTases_sf"/>
</dbReference>
<gene>
    <name evidence="15" type="ORF">CQW23_09689</name>
</gene>
<comment type="subcellular location">
    <subcellularLocation>
        <location evidence="2">Cytoplasm</location>
    </subcellularLocation>
    <subcellularLocation>
        <location evidence="1">Nucleus</location>
    </subcellularLocation>
</comment>
<evidence type="ECO:0000256" key="10">
    <source>
        <dbReference type="ARBA" id="ARBA00023136"/>
    </source>
</evidence>
<dbReference type="PANTHER" id="PTHR13539">
    <property type="entry name" value="CALMODULIN-LYSINE N-METHYLTRANSFERASE"/>
    <property type="match status" value="1"/>
</dbReference>
<feature type="domain" description="ABC transmembrane type-1" evidence="14">
    <location>
        <begin position="238"/>
        <end position="296"/>
    </location>
</feature>
<organism evidence="15 16">
    <name type="scientific">Capsicum baccatum</name>
    <name type="common">Peruvian pepper</name>
    <dbReference type="NCBI Taxonomy" id="33114"/>
    <lineage>
        <taxon>Eukaryota</taxon>
        <taxon>Viridiplantae</taxon>
        <taxon>Streptophyta</taxon>
        <taxon>Embryophyta</taxon>
        <taxon>Tracheophyta</taxon>
        <taxon>Spermatophyta</taxon>
        <taxon>Magnoliopsida</taxon>
        <taxon>eudicotyledons</taxon>
        <taxon>Gunneridae</taxon>
        <taxon>Pentapetalae</taxon>
        <taxon>asterids</taxon>
        <taxon>lamiids</taxon>
        <taxon>Solanales</taxon>
        <taxon>Solanaceae</taxon>
        <taxon>Solanoideae</taxon>
        <taxon>Capsiceae</taxon>
        <taxon>Capsicum</taxon>
    </lineage>
</organism>
<dbReference type="PROSITE" id="PS50929">
    <property type="entry name" value="ABC_TM1F"/>
    <property type="match status" value="1"/>
</dbReference>
<feature type="transmembrane region" description="Helical" evidence="12">
    <location>
        <begin position="246"/>
        <end position="266"/>
    </location>
</feature>
<evidence type="ECO:0000256" key="9">
    <source>
        <dbReference type="ARBA" id="ARBA00022989"/>
    </source>
</evidence>
<dbReference type="PANTHER" id="PTHR13539:SF3">
    <property type="entry name" value="CALMODULIN-LYSINE N-METHYLTRANSFERASE"/>
    <property type="match status" value="1"/>
</dbReference>
<feature type="transmembrane region" description="Helical" evidence="12">
    <location>
        <begin position="61"/>
        <end position="79"/>
    </location>
</feature>
<dbReference type="GO" id="GO:0018025">
    <property type="term" value="F:calmodulin-lysine N-methyltransferase activity"/>
    <property type="evidence" value="ECO:0007669"/>
    <property type="project" value="UniProtKB-EC"/>
</dbReference>
<keyword evidence="9 12" id="KW-1133">Transmembrane helix</keyword>
<evidence type="ECO:0000256" key="4">
    <source>
        <dbReference type="ARBA" id="ARBA00020594"/>
    </source>
</evidence>
<dbReference type="GO" id="GO:0005634">
    <property type="term" value="C:nucleus"/>
    <property type="evidence" value="ECO:0007669"/>
    <property type="project" value="UniProtKB-SubCell"/>
</dbReference>
<evidence type="ECO:0000256" key="3">
    <source>
        <dbReference type="ARBA" id="ARBA00011914"/>
    </source>
</evidence>
<evidence type="ECO:0000259" key="13">
    <source>
        <dbReference type="PROSITE" id="PS50235"/>
    </source>
</evidence>
<dbReference type="SUPFAM" id="SSF53335">
    <property type="entry name" value="S-adenosyl-L-methionine-dependent methyltransferases"/>
    <property type="match status" value="1"/>
</dbReference>
<dbReference type="GO" id="GO:0032259">
    <property type="term" value="P:methylation"/>
    <property type="evidence" value="ECO:0007669"/>
    <property type="project" value="UniProtKB-KW"/>
</dbReference>
<evidence type="ECO:0000256" key="11">
    <source>
        <dbReference type="ARBA" id="ARBA00023242"/>
    </source>
</evidence>
<dbReference type="Gene3D" id="3.90.70.10">
    <property type="entry name" value="Cysteine proteinases"/>
    <property type="match status" value="1"/>
</dbReference>
<dbReference type="CDD" id="cd02440">
    <property type="entry name" value="AdoMet_MTases"/>
    <property type="match status" value="1"/>
</dbReference>
<dbReference type="STRING" id="33114.A0A2G2WXJ3"/>
<reference evidence="16" key="2">
    <citation type="journal article" date="2017" name="J. Anim. Genet.">
        <title>Multiple reference genome sequences of hot pepper reveal the massive evolution of plant disease resistance genes by retroduplication.</title>
        <authorList>
            <person name="Kim S."/>
            <person name="Park J."/>
            <person name="Yeom S.-I."/>
            <person name="Kim Y.-M."/>
            <person name="Seo E."/>
            <person name="Kim K.-T."/>
            <person name="Kim M.-S."/>
            <person name="Lee J.M."/>
            <person name="Cheong K."/>
            <person name="Shin H.-S."/>
            <person name="Kim S.-B."/>
            <person name="Han K."/>
            <person name="Lee J."/>
            <person name="Park M."/>
            <person name="Lee H.-A."/>
            <person name="Lee H.-Y."/>
            <person name="Lee Y."/>
            <person name="Oh S."/>
            <person name="Lee J.H."/>
            <person name="Choi E."/>
            <person name="Choi E."/>
            <person name="Lee S.E."/>
            <person name="Jeon J."/>
            <person name="Kim H."/>
            <person name="Choi G."/>
            <person name="Song H."/>
            <person name="Lee J."/>
            <person name="Lee S.-C."/>
            <person name="Kwon J.-K."/>
            <person name="Lee H.-Y."/>
            <person name="Koo N."/>
            <person name="Hong Y."/>
            <person name="Kim R.W."/>
            <person name="Kang W.-H."/>
            <person name="Huh J.H."/>
            <person name="Kang B.-C."/>
            <person name="Yang T.-J."/>
            <person name="Lee Y.-H."/>
            <person name="Bennetzen J.L."/>
            <person name="Choi D."/>
        </authorList>
    </citation>
    <scope>NUCLEOTIDE SEQUENCE [LARGE SCALE GENOMIC DNA]</scope>
    <source>
        <strain evidence="16">cv. PBC81</strain>
    </source>
</reference>
<evidence type="ECO:0000256" key="6">
    <source>
        <dbReference type="ARBA" id="ARBA00022603"/>
    </source>
</evidence>
<dbReference type="GO" id="GO:0016020">
    <property type="term" value="C:membrane"/>
    <property type="evidence" value="ECO:0007669"/>
    <property type="project" value="InterPro"/>
</dbReference>